<protein>
    <submittedName>
        <fullName evidence="1">Uncharacterized protein</fullName>
    </submittedName>
</protein>
<dbReference type="EMBL" id="VSSQ01081510">
    <property type="protein sequence ID" value="MPN30408.1"/>
    <property type="molecule type" value="Genomic_DNA"/>
</dbReference>
<name>A0A645GU88_9ZZZZ</name>
<proteinExistence type="predicted"/>
<dbReference type="AlphaFoldDB" id="A0A645GU88"/>
<sequence>MGGLPVAMTEYHNVGHGKRMSHKILRMVVIKAAVDVFQRVDVGERRGIDQIVVALVHGQHGHFQPVERFKTVWARFFAAFDLIDGKSVVQFLVIVYTPHEIVGTGADGCGGVLVLADVN</sequence>
<comment type="caution">
    <text evidence="1">The sequence shown here is derived from an EMBL/GenBank/DDBJ whole genome shotgun (WGS) entry which is preliminary data.</text>
</comment>
<reference evidence="1" key="1">
    <citation type="submission" date="2019-08" db="EMBL/GenBank/DDBJ databases">
        <authorList>
            <person name="Kucharzyk K."/>
            <person name="Murdoch R.W."/>
            <person name="Higgins S."/>
            <person name="Loffler F."/>
        </authorList>
    </citation>
    <scope>NUCLEOTIDE SEQUENCE</scope>
</reference>
<accession>A0A645GU88</accession>
<organism evidence="1">
    <name type="scientific">bioreactor metagenome</name>
    <dbReference type="NCBI Taxonomy" id="1076179"/>
    <lineage>
        <taxon>unclassified sequences</taxon>
        <taxon>metagenomes</taxon>
        <taxon>ecological metagenomes</taxon>
    </lineage>
</organism>
<evidence type="ECO:0000313" key="1">
    <source>
        <dbReference type="EMBL" id="MPN30408.1"/>
    </source>
</evidence>
<gene>
    <name evidence="1" type="ORF">SDC9_177879</name>
</gene>